<dbReference type="InterPro" id="IPR002398">
    <property type="entry name" value="Pept_C14"/>
</dbReference>
<protein>
    <submittedName>
        <fullName evidence="11">CASP2</fullName>
        <ecNumber evidence="11">3.4.22.55</ecNumber>
    </submittedName>
</protein>
<dbReference type="SMART" id="SM00115">
    <property type="entry name" value="CASc"/>
    <property type="match status" value="1"/>
</dbReference>
<dbReference type="Proteomes" id="UP000683360">
    <property type="component" value="Unassembled WGS sequence"/>
</dbReference>
<dbReference type="PROSITE" id="PS50209">
    <property type="entry name" value="CARD"/>
    <property type="match status" value="1"/>
</dbReference>
<sequence>MYITYGVLTEGMMSEITVSTVYITYGVLTEGMMYEITVSTMYITHGVLTEGMMSEITVSTMYITYGVLTEGMMSEITVSTMYITYGVLTEGMMSEITVSTVYITYGVLTEGMMSEITVSTMYITYGVLTESMMSEITSEHTREQQARSLLDILPRRGQTAYDYFHQALVDTHNQELADVLKPEFASRPELSKAKTLEETSQRYDKTTLQHAASVGSPIIDPQSLFSVGSIDIHSTDTVPPFTPETVEPMKIKMIKCNRQQIISNNPDCYSMDGNPRGKLIIINIMSFDNHGIPSRDKQAHDLSATSLSLLFKQLKFKIDIKTDINKKELLDLITAEQQSRETYDCFAMVILSHGLGDLIFMKDGEPLKMQNIMDQFDTENCPKLKGKPKLFFIHACPSDSGEQDNTEMSNIFPLIHEDHHTLTKADIFLARATKYDPIVSNTESKGFWFIQAFVHIMKYRGHHDHLLDIMTKVNGLAREDDQLVESMNTLTRSLYFFPD</sequence>
<feature type="domain" description="Caspase family p10" evidence="8">
    <location>
        <begin position="423"/>
        <end position="498"/>
    </location>
</feature>
<reference evidence="11" key="1">
    <citation type="submission" date="2021-03" db="EMBL/GenBank/DDBJ databases">
        <authorList>
            <person name="Bekaert M."/>
        </authorList>
    </citation>
    <scope>NUCLEOTIDE SEQUENCE</scope>
</reference>
<evidence type="ECO:0000313" key="11">
    <source>
        <dbReference type="EMBL" id="CAG2203578.1"/>
    </source>
</evidence>
<dbReference type="InterPro" id="IPR015917">
    <property type="entry name" value="Pept_C14A"/>
</dbReference>
<dbReference type="OrthoDB" id="6286214at2759"/>
<dbReference type="AlphaFoldDB" id="A0A8S3R4B8"/>
<organism evidence="11 12">
    <name type="scientific">Mytilus edulis</name>
    <name type="common">Blue mussel</name>
    <dbReference type="NCBI Taxonomy" id="6550"/>
    <lineage>
        <taxon>Eukaryota</taxon>
        <taxon>Metazoa</taxon>
        <taxon>Spiralia</taxon>
        <taxon>Lophotrochozoa</taxon>
        <taxon>Mollusca</taxon>
        <taxon>Bivalvia</taxon>
        <taxon>Autobranchia</taxon>
        <taxon>Pteriomorphia</taxon>
        <taxon>Mytilida</taxon>
        <taxon>Mytiloidea</taxon>
        <taxon>Mytilidae</taxon>
        <taxon>Mytilinae</taxon>
        <taxon>Mytilus</taxon>
    </lineage>
</organism>
<dbReference type="SMART" id="SM00114">
    <property type="entry name" value="CARD"/>
    <property type="match status" value="1"/>
</dbReference>
<keyword evidence="2" id="KW-0645">Protease</keyword>
<dbReference type="Pfam" id="PF00656">
    <property type="entry name" value="Peptidase_C14"/>
    <property type="match status" value="1"/>
</dbReference>
<accession>A0A8S3R4B8</accession>
<dbReference type="Gene3D" id="3.40.50.1460">
    <property type="match status" value="1"/>
</dbReference>
<dbReference type="InterPro" id="IPR011029">
    <property type="entry name" value="DEATH-like_dom_sf"/>
</dbReference>
<dbReference type="GO" id="GO:0042981">
    <property type="term" value="P:regulation of apoptotic process"/>
    <property type="evidence" value="ECO:0007669"/>
    <property type="project" value="InterPro"/>
</dbReference>
<dbReference type="PROSITE" id="PS50208">
    <property type="entry name" value="CASPASE_P20"/>
    <property type="match status" value="1"/>
</dbReference>
<dbReference type="PRINTS" id="PR00376">
    <property type="entry name" value="IL1BCENZYME"/>
</dbReference>
<keyword evidence="4 11" id="KW-0378">Hydrolase</keyword>
<dbReference type="InterPro" id="IPR002138">
    <property type="entry name" value="Pept_C14_p10"/>
</dbReference>
<dbReference type="InterPro" id="IPR001309">
    <property type="entry name" value="Pept_C14_p20"/>
</dbReference>
<evidence type="ECO:0000259" key="10">
    <source>
        <dbReference type="PROSITE" id="PS50209"/>
    </source>
</evidence>
<feature type="domain" description="Caspase family p20" evidence="9">
    <location>
        <begin position="275"/>
        <end position="400"/>
    </location>
</feature>
<evidence type="ECO:0000259" key="8">
    <source>
        <dbReference type="PROSITE" id="PS50207"/>
    </source>
</evidence>
<dbReference type="SUPFAM" id="SSF47986">
    <property type="entry name" value="DEATH domain"/>
    <property type="match status" value="1"/>
</dbReference>
<proteinExistence type="inferred from homology"/>
<dbReference type="GO" id="GO:0004197">
    <property type="term" value="F:cysteine-type endopeptidase activity"/>
    <property type="evidence" value="ECO:0007669"/>
    <property type="project" value="InterPro"/>
</dbReference>
<comment type="caution">
    <text evidence="11">The sequence shown here is derived from an EMBL/GenBank/DDBJ whole genome shotgun (WGS) entry which is preliminary data.</text>
</comment>
<keyword evidence="3" id="KW-0053">Apoptosis</keyword>
<keyword evidence="12" id="KW-1185">Reference proteome</keyword>
<dbReference type="Pfam" id="PF00619">
    <property type="entry name" value="CARD"/>
    <property type="match status" value="1"/>
</dbReference>
<dbReference type="EMBL" id="CAJPWZ010000923">
    <property type="protein sequence ID" value="CAG2203578.1"/>
    <property type="molecule type" value="Genomic_DNA"/>
</dbReference>
<dbReference type="PANTHER" id="PTHR47901:SF8">
    <property type="entry name" value="CASPASE-3"/>
    <property type="match status" value="1"/>
</dbReference>
<dbReference type="InterPro" id="IPR001315">
    <property type="entry name" value="CARD"/>
</dbReference>
<evidence type="ECO:0000256" key="1">
    <source>
        <dbReference type="ARBA" id="ARBA00010134"/>
    </source>
</evidence>
<evidence type="ECO:0000259" key="9">
    <source>
        <dbReference type="PROSITE" id="PS50208"/>
    </source>
</evidence>
<evidence type="ECO:0000256" key="5">
    <source>
        <dbReference type="ARBA" id="ARBA00022807"/>
    </source>
</evidence>
<evidence type="ECO:0000256" key="7">
    <source>
        <dbReference type="RuleBase" id="RU003971"/>
    </source>
</evidence>
<dbReference type="GO" id="GO:0006915">
    <property type="term" value="P:apoptotic process"/>
    <property type="evidence" value="ECO:0007669"/>
    <property type="project" value="UniProtKB-KW"/>
</dbReference>
<feature type="domain" description="CARD" evidence="10">
    <location>
        <begin position="127"/>
        <end position="183"/>
    </location>
</feature>
<evidence type="ECO:0000256" key="3">
    <source>
        <dbReference type="ARBA" id="ARBA00022703"/>
    </source>
</evidence>
<keyword evidence="6" id="KW-0865">Zymogen</keyword>
<gene>
    <name evidence="11" type="ORF">MEDL_18066</name>
</gene>
<evidence type="ECO:0000256" key="6">
    <source>
        <dbReference type="ARBA" id="ARBA00023145"/>
    </source>
</evidence>
<dbReference type="CDD" id="cd01671">
    <property type="entry name" value="CARD"/>
    <property type="match status" value="1"/>
</dbReference>
<dbReference type="GO" id="GO:0006508">
    <property type="term" value="P:proteolysis"/>
    <property type="evidence" value="ECO:0007669"/>
    <property type="project" value="UniProtKB-KW"/>
</dbReference>
<evidence type="ECO:0000313" key="12">
    <source>
        <dbReference type="Proteomes" id="UP000683360"/>
    </source>
</evidence>
<dbReference type="SUPFAM" id="SSF52129">
    <property type="entry name" value="Caspase-like"/>
    <property type="match status" value="1"/>
</dbReference>
<dbReference type="InterPro" id="IPR011600">
    <property type="entry name" value="Pept_C14_caspase"/>
</dbReference>
<dbReference type="InterPro" id="IPR029030">
    <property type="entry name" value="Caspase-like_dom_sf"/>
</dbReference>
<keyword evidence="5" id="KW-0788">Thiol protease</keyword>
<dbReference type="EC" id="3.4.22.55" evidence="11"/>
<dbReference type="PANTHER" id="PTHR47901">
    <property type="entry name" value="CASPASE RECRUITMENT DOMAIN-CONTAINING PROTEIN 18"/>
    <property type="match status" value="1"/>
</dbReference>
<evidence type="ECO:0000256" key="4">
    <source>
        <dbReference type="ARBA" id="ARBA00022801"/>
    </source>
</evidence>
<comment type="similarity">
    <text evidence="1 7">Belongs to the peptidase C14A family.</text>
</comment>
<evidence type="ECO:0000256" key="2">
    <source>
        <dbReference type="ARBA" id="ARBA00022670"/>
    </source>
</evidence>
<name>A0A8S3R4B8_MYTED</name>
<dbReference type="PROSITE" id="PS50207">
    <property type="entry name" value="CASPASE_P10"/>
    <property type="match status" value="1"/>
</dbReference>
<dbReference type="Gene3D" id="1.10.533.10">
    <property type="entry name" value="Death Domain, Fas"/>
    <property type="match status" value="1"/>
</dbReference>